<evidence type="ECO:0000256" key="4">
    <source>
        <dbReference type="ARBA" id="ARBA00022532"/>
    </source>
</evidence>
<dbReference type="EC" id="1.1.1.42" evidence="9"/>
<accession>A0ABD1G376</accession>
<comment type="cofactor">
    <cofactor evidence="2">
        <name>Mg(2+)</name>
        <dbReference type="ChEBI" id="CHEBI:18420"/>
    </cofactor>
</comment>
<keyword evidence="7 9" id="KW-0560">Oxidoreductase</keyword>
<evidence type="ECO:0000256" key="8">
    <source>
        <dbReference type="ARBA" id="ARBA00023211"/>
    </source>
</evidence>
<organism evidence="9 10">
    <name type="scientific">Salvia divinorum</name>
    <name type="common">Maria pastora</name>
    <name type="synonym">Diviner's sage</name>
    <dbReference type="NCBI Taxonomy" id="28513"/>
    <lineage>
        <taxon>Eukaryota</taxon>
        <taxon>Viridiplantae</taxon>
        <taxon>Streptophyta</taxon>
        <taxon>Embryophyta</taxon>
        <taxon>Tracheophyta</taxon>
        <taxon>Spermatophyta</taxon>
        <taxon>Magnoliopsida</taxon>
        <taxon>eudicotyledons</taxon>
        <taxon>Gunneridae</taxon>
        <taxon>Pentapetalae</taxon>
        <taxon>asterids</taxon>
        <taxon>lamiids</taxon>
        <taxon>Lamiales</taxon>
        <taxon>Lamiaceae</taxon>
        <taxon>Nepetoideae</taxon>
        <taxon>Mentheae</taxon>
        <taxon>Salviinae</taxon>
        <taxon>Salvia</taxon>
        <taxon>Salvia subgen. Calosphace</taxon>
    </lineage>
</organism>
<dbReference type="SUPFAM" id="SSF53659">
    <property type="entry name" value="Isocitrate/Isopropylmalate dehydrogenase-like"/>
    <property type="match status" value="1"/>
</dbReference>
<dbReference type="InterPro" id="IPR004790">
    <property type="entry name" value="Isocitrate_DH_NADP"/>
</dbReference>
<dbReference type="Gene3D" id="3.40.718.10">
    <property type="entry name" value="Isopropylmalate Dehydrogenase"/>
    <property type="match status" value="1"/>
</dbReference>
<dbReference type="AlphaFoldDB" id="A0ABD1G376"/>
<comment type="caution">
    <text evidence="9">The sequence shown here is derived from an EMBL/GenBank/DDBJ whole genome shotgun (WGS) entry which is preliminary data.</text>
</comment>
<dbReference type="EMBL" id="JBEAFC010000010">
    <property type="protein sequence ID" value="KAL1538542.1"/>
    <property type="molecule type" value="Genomic_DNA"/>
</dbReference>
<name>A0ABD1G376_SALDI</name>
<evidence type="ECO:0000256" key="6">
    <source>
        <dbReference type="ARBA" id="ARBA00022842"/>
    </source>
</evidence>
<proteinExistence type="inferred from homology"/>
<reference evidence="9 10" key="1">
    <citation type="submission" date="2024-06" db="EMBL/GenBank/DDBJ databases">
        <title>A chromosome level genome sequence of Diviner's sage (Salvia divinorum).</title>
        <authorList>
            <person name="Ford S.A."/>
            <person name="Ro D.-K."/>
            <person name="Ness R.W."/>
            <person name="Phillips M.A."/>
        </authorList>
    </citation>
    <scope>NUCLEOTIDE SEQUENCE [LARGE SCALE GENOMIC DNA]</scope>
    <source>
        <strain evidence="9">SAF-2024a</strain>
        <tissue evidence="9">Leaf</tissue>
    </source>
</reference>
<evidence type="ECO:0000256" key="2">
    <source>
        <dbReference type="ARBA" id="ARBA00001946"/>
    </source>
</evidence>
<keyword evidence="10" id="KW-1185">Reference proteome</keyword>
<evidence type="ECO:0000256" key="7">
    <source>
        <dbReference type="ARBA" id="ARBA00023002"/>
    </source>
</evidence>
<keyword evidence="8" id="KW-0464">Manganese</keyword>
<dbReference type="GO" id="GO:0046872">
    <property type="term" value="F:metal ion binding"/>
    <property type="evidence" value="ECO:0007669"/>
    <property type="project" value="UniProtKB-KW"/>
</dbReference>
<evidence type="ECO:0000313" key="10">
    <source>
        <dbReference type="Proteomes" id="UP001567538"/>
    </source>
</evidence>
<comment type="cofactor">
    <cofactor evidence="1">
        <name>Mn(2+)</name>
        <dbReference type="ChEBI" id="CHEBI:29035"/>
    </cofactor>
</comment>
<dbReference type="GO" id="GO:0006099">
    <property type="term" value="P:tricarboxylic acid cycle"/>
    <property type="evidence" value="ECO:0007669"/>
    <property type="project" value="UniProtKB-KW"/>
</dbReference>
<dbReference type="PANTHER" id="PTHR11822">
    <property type="entry name" value="NADP-SPECIFIC ISOCITRATE DEHYDROGENASE"/>
    <property type="match status" value="1"/>
</dbReference>
<comment type="similarity">
    <text evidence="3">Belongs to the isocitrate and isopropylmalate dehydrogenases family.</text>
</comment>
<keyword evidence="6" id="KW-0460">Magnesium</keyword>
<dbReference type="GO" id="GO:0004450">
    <property type="term" value="F:isocitrate dehydrogenase (NADP+) activity"/>
    <property type="evidence" value="ECO:0007669"/>
    <property type="project" value="UniProtKB-EC"/>
</dbReference>
<evidence type="ECO:0000313" key="9">
    <source>
        <dbReference type="EMBL" id="KAL1538542.1"/>
    </source>
</evidence>
<sequence length="80" mass="8660">MTSVLLSGDGKTLEAEAVHGTLEEACIEAVESGKMTEDLALLIHGPKVSREFYLSTEEFIDAVAQNLESKLRPPVTVQQS</sequence>
<gene>
    <name evidence="9" type="ORF">AAHA92_27278</name>
</gene>
<dbReference type="PANTHER" id="PTHR11822:SF5">
    <property type="entry name" value="ISOCITRATE DEHYDROGENASE [NADP], CHLOROPLASTIC_MITOCHONDRIAL"/>
    <property type="match status" value="1"/>
</dbReference>
<evidence type="ECO:0000256" key="1">
    <source>
        <dbReference type="ARBA" id="ARBA00001936"/>
    </source>
</evidence>
<keyword evidence="4" id="KW-0816">Tricarboxylic acid cycle</keyword>
<evidence type="ECO:0000256" key="3">
    <source>
        <dbReference type="ARBA" id="ARBA00007769"/>
    </source>
</evidence>
<dbReference type="Proteomes" id="UP001567538">
    <property type="component" value="Unassembled WGS sequence"/>
</dbReference>
<evidence type="ECO:0000256" key="5">
    <source>
        <dbReference type="ARBA" id="ARBA00022723"/>
    </source>
</evidence>
<protein>
    <submittedName>
        <fullName evidence="9">Isocitrate dehydrogenase (NADP(+))</fullName>
        <ecNumber evidence="9">1.1.1.42</ecNumber>
    </submittedName>
</protein>
<keyword evidence="5" id="KW-0479">Metal-binding</keyword>